<organism evidence="3 4">
    <name type="scientific">Geotalea uraniireducens</name>
    <dbReference type="NCBI Taxonomy" id="351604"/>
    <lineage>
        <taxon>Bacteria</taxon>
        <taxon>Pseudomonadati</taxon>
        <taxon>Thermodesulfobacteriota</taxon>
        <taxon>Desulfuromonadia</taxon>
        <taxon>Geobacterales</taxon>
        <taxon>Geobacteraceae</taxon>
        <taxon>Geotalea</taxon>
    </lineage>
</organism>
<dbReference type="InterPro" id="IPR002477">
    <property type="entry name" value="Peptidoglycan-bd-like"/>
</dbReference>
<evidence type="ECO:0000259" key="2">
    <source>
        <dbReference type="SMART" id="SM00382"/>
    </source>
</evidence>
<dbReference type="InterPro" id="IPR049945">
    <property type="entry name" value="AAA_22"/>
</dbReference>
<reference evidence="3 4" key="1">
    <citation type="submission" date="2022-12" db="EMBL/GenBank/DDBJ databases">
        <title>Polyphasic characterization of Geotalea uranireducens NIT-SL11 newly isolated from a complex of sewage sludge and microbially reduced graphene oxide.</title>
        <authorList>
            <person name="Xie L."/>
            <person name="Yoshida N."/>
            <person name="Meng L."/>
        </authorList>
    </citation>
    <scope>NUCLEOTIDE SEQUENCE [LARGE SCALE GENOMIC DNA]</scope>
    <source>
        <strain evidence="3 4">NIT-SL11</strain>
    </source>
</reference>
<dbReference type="Gene3D" id="1.10.101.10">
    <property type="entry name" value="PGBD-like superfamily/PGBD"/>
    <property type="match status" value="1"/>
</dbReference>
<feature type="region of interest" description="Disordered" evidence="1">
    <location>
        <begin position="532"/>
        <end position="558"/>
    </location>
</feature>
<dbReference type="Proteomes" id="UP001317705">
    <property type="component" value="Chromosome"/>
</dbReference>
<feature type="region of interest" description="Disordered" evidence="1">
    <location>
        <begin position="300"/>
        <end position="319"/>
    </location>
</feature>
<dbReference type="SUPFAM" id="SSF52540">
    <property type="entry name" value="P-loop containing nucleoside triphosphate hydrolases"/>
    <property type="match status" value="1"/>
</dbReference>
<dbReference type="Gene3D" id="3.40.50.300">
    <property type="entry name" value="P-loop containing nucleotide triphosphate hydrolases"/>
    <property type="match status" value="1"/>
</dbReference>
<dbReference type="InterPro" id="IPR003593">
    <property type="entry name" value="AAA+_ATPase"/>
</dbReference>
<feature type="compositionally biased region" description="Pro residues" evidence="1">
    <location>
        <begin position="306"/>
        <end position="319"/>
    </location>
</feature>
<dbReference type="EMBL" id="AP027151">
    <property type="protein sequence ID" value="BDV43575.1"/>
    <property type="molecule type" value="Genomic_DNA"/>
</dbReference>
<dbReference type="RefSeq" id="WP_281999702.1">
    <property type="nucleotide sequence ID" value="NZ_AP027151.1"/>
</dbReference>
<dbReference type="InterPro" id="IPR052026">
    <property type="entry name" value="ExeA_AAA_ATPase_DNA-bind"/>
</dbReference>
<evidence type="ECO:0000313" key="3">
    <source>
        <dbReference type="EMBL" id="BDV43575.1"/>
    </source>
</evidence>
<evidence type="ECO:0000313" key="4">
    <source>
        <dbReference type="Proteomes" id="UP001317705"/>
    </source>
</evidence>
<dbReference type="InterPro" id="IPR036365">
    <property type="entry name" value="PGBD-like_sf"/>
</dbReference>
<dbReference type="InterPro" id="IPR027417">
    <property type="entry name" value="P-loop_NTPase"/>
</dbReference>
<sequence length="558" mass="60827">MYCEHFGFSEPPFALTPNPGFLFLSTHHQEAFAHLLYGIDNHAGFIELSGEVGTGKTTVIRTFLSQLDPDTYRTALIFNPTISPLGLLQGISREFGLPGTSSEKGDLLDELNRFLLDENRAGHTVVLVIDEAQNLSAEVLEQIRLISNLETDRDKLIQIVLVGQPELRLLLARDELRQLNQRITVRYHLEPMELEDTGEYIRHRIRIAAGGREPVHFSPAAVKRIYRYSGGLPRLINGVCDRGLLLAYTREARHVTPAMVRLAIADLRKDEARPAFRFRYAVLAGTILVAAAAAGALVREKRGNSVPPPARSEAAPPPATAVAPFSLPTAIRELAAVPERDNLLTAVNALLATWQAPPLASPGKGRLDPQGLVQQRGLAVSEFTGTLDSLARLDAPALLQIPLPAGNRRFVALTGLVDGRATVTPAIAGRTTLTAKELQLLWNGRALLLWKNFLTIPTRLKQGSRDKGVKPLQELLRGAGAYQGRTSGVYDKTTQEAIRRFQQTEGLAPDGRAGERTLLLLYRRGGGFFPPGLAHSAGSNGKNGQLTPATITTKEQQG</sequence>
<name>A0ABM8ENG6_9BACT</name>
<feature type="domain" description="AAA+ ATPase" evidence="2">
    <location>
        <begin position="42"/>
        <end position="184"/>
    </location>
</feature>
<evidence type="ECO:0000256" key="1">
    <source>
        <dbReference type="SAM" id="MobiDB-lite"/>
    </source>
</evidence>
<dbReference type="SMART" id="SM00382">
    <property type="entry name" value="AAA"/>
    <property type="match status" value="1"/>
</dbReference>
<feature type="compositionally biased region" description="Polar residues" evidence="1">
    <location>
        <begin position="537"/>
        <end position="558"/>
    </location>
</feature>
<dbReference type="SUPFAM" id="SSF47090">
    <property type="entry name" value="PGBD-like"/>
    <property type="match status" value="1"/>
</dbReference>
<dbReference type="PANTHER" id="PTHR35894:SF1">
    <property type="entry name" value="PHOSPHORIBULOKINASE _ URIDINE KINASE FAMILY"/>
    <property type="match status" value="1"/>
</dbReference>
<accession>A0ABM8ENG6</accession>
<dbReference type="Pfam" id="PF13401">
    <property type="entry name" value="AAA_22"/>
    <property type="match status" value="1"/>
</dbReference>
<gene>
    <name evidence="3" type="primary">exeA</name>
    <name evidence="3" type="ORF">GURASL_24980</name>
</gene>
<dbReference type="Gene3D" id="3.90.70.10">
    <property type="entry name" value="Cysteine proteinases"/>
    <property type="match status" value="1"/>
</dbReference>
<keyword evidence="4" id="KW-1185">Reference proteome</keyword>
<dbReference type="Pfam" id="PF01471">
    <property type="entry name" value="PG_binding_1"/>
    <property type="match status" value="1"/>
</dbReference>
<dbReference type="CDD" id="cd00009">
    <property type="entry name" value="AAA"/>
    <property type="match status" value="1"/>
</dbReference>
<dbReference type="InterPro" id="IPR036366">
    <property type="entry name" value="PGBDSf"/>
</dbReference>
<dbReference type="PANTHER" id="PTHR35894">
    <property type="entry name" value="GENERAL SECRETION PATHWAY PROTEIN A-RELATED"/>
    <property type="match status" value="1"/>
</dbReference>
<protein>
    <submittedName>
        <fullName evidence="3">ATPase AAA</fullName>
    </submittedName>
</protein>
<proteinExistence type="predicted"/>